<organism evidence="1 2">
    <name type="scientific">Ehrlichia ruminantium</name>
    <name type="common">heartwater rickettsia</name>
    <name type="synonym">Cowdria ruminantium</name>
    <dbReference type="NCBI Taxonomy" id="779"/>
    <lineage>
        <taxon>Bacteria</taxon>
        <taxon>Pseudomonadati</taxon>
        <taxon>Pseudomonadota</taxon>
        <taxon>Alphaproteobacteria</taxon>
        <taxon>Rickettsiales</taxon>
        <taxon>Anaplasmataceae</taxon>
        <taxon>Ehrlichia</taxon>
    </lineage>
</organism>
<protein>
    <submittedName>
        <fullName evidence="1">Uncharacterized protein</fullName>
    </submittedName>
</protein>
<evidence type="ECO:0000313" key="1">
    <source>
        <dbReference type="EMBL" id="QGR03514.1"/>
    </source>
</evidence>
<evidence type="ECO:0000313" key="2">
    <source>
        <dbReference type="Proteomes" id="UP000422822"/>
    </source>
</evidence>
<dbReference type="AlphaFoldDB" id="A0AAE6QA93"/>
<name>A0AAE6QA93_EHRRU</name>
<dbReference type="RefSeq" id="WP_158406699.1">
    <property type="nucleotide sequence ID" value="NZ_CP033454.1"/>
</dbReference>
<dbReference type="EMBL" id="CP033455">
    <property type="protein sequence ID" value="QGR03514.1"/>
    <property type="molecule type" value="Genomic_DNA"/>
</dbReference>
<reference evidence="1 2" key="1">
    <citation type="submission" date="2018-10" db="EMBL/GenBank/DDBJ databases">
        <title>Propagation and draft genome sequences of three atypical Erhlichia ruminantium isolates.</title>
        <authorList>
            <person name="Liebenberg J."/>
            <person name="Steyn H."/>
            <person name="Josemans A."/>
            <person name="Zweygarth E."/>
        </authorList>
    </citation>
    <scope>NUCLEOTIDE SEQUENCE [LARGE SCALE GENOMIC DNA]</scope>
    <source>
        <strain evidence="1 2">Omatjenne</strain>
    </source>
</reference>
<keyword evidence="2" id="KW-1185">Reference proteome</keyword>
<proteinExistence type="predicted"/>
<accession>A0AAE6QA93</accession>
<gene>
    <name evidence="1" type="ORF">EDL80_02965</name>
</gene>
<sequence>MVDNSNKLGTRSHVLDDLKKCSEAPNSIVDDVVLLELGSSDGDDFKALAKIKLEDLDTQETMLELEKQFDMFILEQAGGYNVVQESGYDGTHDYSISNIVGYDEDFEVDKSLLQKILDFFIELSQSSEEDISLEYELDPLNRKRKKKKFILQSIIEFLKRLLRDSRRLNLKQLLEQQILELQEKLSKELDPDLRKLLQERLILLTQLRAQLIEKGITSSLLINYFLISSLISSIIRSHGEASVAVQERESLLHDLSKALLSQQKDQGVVKETVASSLQVFSTTSCLNILNIQGYISDVFHCQVKEVSSRLYDQYYNIHRDHISGQPGPNVGMFAAVYAIMRMIDHAMKAVKDFVVKTFHNLNKTEVPTVTAHEPHVRVFVKSESAPHMKHKHVESRSYACSCTASNQQNMLHAQYAMGYMSSYSYYSECKVTSVEMKNSSYLKEIKVEQMHVQSYGVSQSVK</sequence>
<dbReference type="Proteomes" id="UP000422822">
    <property type="component" value="Chromosome"/>
</dbReference>